<keyword evidence="6 8" id="KW-0012">Acyltransferase</keyword>
<dbReference type="PANTHER" id="PTHR30606:SF9">
    <property type="entry name" value="LIPID A BIOSYNTHESIS LAUROYLTRANSFERASE"/>
    <property type="match status" value="1"/>
</dbReference>
<dbReference type="InterPro" id="IPR004960">
    <property type="entry name" value="LipA_acyltrans"/>
</dbReference>
<reference evidence="8 9" key="1">
    <citation type="submission" date="2023-07" db="EMBL/GenBank/DDBJ databases">
        <title>Genomic Encyclopedia of Type Strains, Phase IV (KMG-IV): sequencing the most valuable type-strain genomes for metagenomic binning, comparative biology and taxonomic classification.</title>
        <authorList>
            <person name="Goeker M."/>
        </authorList>
    </citation>
    <scope>NUCLEOTIDE SEQUENCE [LARGE SCALE GENOMIC DNA]</scope>
    <source>
        <strain evidence="8 9">DSM 19619</strain>
    </source>
</reference>
<keyword evidence="7" id="KW-1133">Transmembrane helix</keyword>
<keyword evidence="3" id="KW-0997">Cell inner membrane</keyword>
<protein>
    <submittedName>
        <fullName evidence="8">KDO2-lipid IV(A) lauroyltransferase</fullName>
        <ecNumber evidence="8">2.3.1.241</ecNumber>
    </submittedName>
</protein>
<evidence type="ECO:0000313" key="8">
    <source>
        <dbReference type="EMBL" id="MDQ0468800.1"/>
    </source>
</evidence>
<keyword evidence="5 7" id="KW-0472">Membrane</keyword>
<dbReference type="RefSeq" id="WP_307270493.1">
    <property type="nucleotide sequence ID" value="NZ_JAUSVX010000002.1"/>
</dbReference>
<keyword evidence="4 8" id="KW-0808">Transferase</keyword>
<evidence type="ECO:0000256" key="4">
    <source>
        <dbReference type="ARBA" id="ARBA00022679"/>
    </source>
</evidence>
<name>A0ABU0J3G1_9HYPH</name>
<dbReference type="GO" id="GO:0008913">
    <property type="term" value="F:Kdo2-lipid IVA acyltransferase activity"/>
    <property type="evidence" value="ECO:0007669"/>
    <property type="project" value="UniProtKB-EC"/>
</dbReference>
<dbReference type="Proteomes" id="UP001242480">
    <property type="component" value="Unassembled WGS sequence"/>
</dbReference>
<feature type="transmembrane region" description="Helical" evidence="7">
    <location>
        <begin position="21"/>
        <end position="38"/>
    </location>
</feature>
<dbReference type="EMBL" id="JAUSVX010000002">
    <property type="protein sequence ID" value="MDQ0468800.1"/>
    <property type="molecule type" value="Genomic_DNA"/>
</dbReference>
<evidence type="ECO:0000256" key="6">
    <source>
        <dbReference type="ARBA" id="ARBA00023315"/>
    </source>
</evidence>
<evidence type="ECO:0000256" key="5">
    <source>
        <dbReference type="ARBA" id="ARBA00023136"/>
    </source>
</evidence>
<dbReference type="PANTHER" id="PTHR30606">
    <property type="entry name" value="LIPID A BIOSYNTHESIS LAUROYL ACYLTRANSFERASE"/>
    <property type="match status" value="1"/>
</dbReference>
<evidence type="ECO:0000256" key="3">
    <source>
        <dbReference type="ARBA" id="ARBA00022519"/>
    </source>
</evidence>
<proteinExistence type="predicted"/>
<accession>A0ABU0J3G1</accession>
<keyword evidence="9" id="KW-1185">Reference proteome</keyword>
<keyword evidence="2" id="KW-1003">Cell membrane</keyword>
<evidence type="ECO:0000256" key="1">
    <source>
        <dbReference type="ARBA" id="ARBA00004533"/>
    </source>
</evidence>
<comment type="caution">
    <text evidence="8">The sequence shown here is derived from an EMBL/GenBank/DDBJ whole genome shotgun (WGS) entry which is preliminary data.</text>
</comment>
<organism evidence="8 9">
    <name type="scientific">Labrys wisconsinensis</name>
    <dbReference type="NCBI Taxonomy" id="425677"/>
    <lineage>
        <taxon>Bacteria</taxon>
        <taxon>Pseudomonadati</taxon>
        <taxon>Pseudomonadota</taxon>
        <taxon>Alphaproteobacteria</taxon>
        <taxon>Hyphomicrobiales</taxon>
        <taxon>Xanthobacteraceae</taxon>
        <taxon>Labrys</taxon>
    </lineage>
</organism>
<comment type="subcellular location">
    <subcellularLocation>
        <location evidence="1">Cell inner membrane</location>
    </subcellularLocation>
</comment>
<sequence>MSGEKVRRRHKGPRWWRRLRYMIEYAALRFVGFVMRLLPMDTASGFMGWCWRMMAPRLRRHPRALAHLALAYPEKSAAERERIALAMWTNLGRVFAESFFVERLLASGRIEDRVAPLLETLKSSHRGIVFVSAHYGNWELAITPTMTAGIKAAGVYQRVKNDYVEALLMALRRERYPRGLFAKGTDIARRLMRVAREGGAVAMLADLRDRGGLPVPFFGRLAPSTNFPAALCRSTDAALVAARVIRVKGARFIIEAEVIQVPRTDDRDADIAETTRRIQSKFEGWIREYPDHWMWAHRRWG</sequence>
<evidence type="ECO:0000256" key="2">
    <source>
        <dbReference type="ARBA" id="ARBA00022475"/>
    </source>
</evidence>
<evidence type="ECO:0000256" key="7">
    <source>
        <dbReference type="SAM" id="Phobius"/>
    </source>
</evidence>
<dbReference type="CDD" id="cd07984">
    <property type="entry name" value="LPLAT_LABLAT-like"/>
    <property type="match status" value="1"/>
</dbReference>
<dbReference type="Pfam" id="PF03279">
    <property type="entry name" value="Lip_A_acyltrans"/>
    <property type="match status" value="1"/>
</dbReference>
<gene>
    <name evidence="8" type="ORF">QO011_001800</name>
</gene>
<dbReference type="EC" id="2.3.1.241" evidence="8"/>
<keyword evidence="7" id="KW-0812">Transmembrane</keyword>
<evidence type="ECO:0000313" key="9">
    <source>
        <dbReference type="Proteomes" id="UP001242480"/>
    </source>
</evidence>